<comment type="caution">
    <text evidence="1">The sequence shown here is derived from an EMBL/GenBank/DDBJ whole genome shotgun (WGS) entry which is preliminary data.</text>
</comment>
<sequence>MLRELWVTHYNIVSCFAIRTRLSHFRTWLRTSNVAASRFGFGKDCNGFTNYRHFN</sequence>
<dbReference type="EMBL" id="WKLT01000001">
    <property type="protein sequence ID" value="MRY56599.1"/>
    <property type="molecule type" value="Genomic_DNA"/>
</dbReference>
<evidence type="ECO:0000313" key="2">
    <source>
        <dbReference type="Proteomes" id="UP000463337"/>
    </source>
</evidence>
<organism evidence="1 2">
    <name type="scientific">Parabacteroides distasonis</name>
    <dbReference type="NCBI Taxonomy" id="823"/>
    <lineage>
        <taxon>Bacteria</taxon>
        <taxon>Pseudomonadati</taxon>
        <taxon>Bacteroidota</taxon>
        <taxon>Bacteroidia</taxon>
        <taxon>Bacteroidales</taxon>
        <taxon>Tannerellaceae</taxon>
        <taxon>Parabacteroides</taxon>
    </lineage>
</organism>
<dbReference type="Proteomes" id="UP000463337">
    <property type="component" value="Unassembled WGS sequence"/>
</dbReference>
<gene>
    <name evidence="1" type="ORF">GKD59_01420</name>
</gene>
<evidence type="ECO:0000313" key="1">
    <source>
        <dbReference type="EMBL" id="MRY56599.1"/>
    </source>
</evidence>
<accession>A0A6I2MRI3</accession>
<dbReference type="AlphaFoldDB" id="A0A6I2MRI3"/>
<reference evidence="1 2" key="1">
    <citation type="journal article" date="2019" name="Nat. Med.">
        <title>A library of human gut bacterial isolates paired with longitudinal multiomics data enables mechanistic microbiome research.</title>
        <authorList>
            <person name="Poyet M."/>
            <person name="Groussin M."/>
            <person name="Gibbons S.M."/>
            <person name="Avila-Pacheco J."/>
            <person name="Jiang X."/>
            <person name="Kearney S.M."/>
            <person name="Perrotta A.R."/>
            <person name="Berdy B."/>
            <person name="Zhao S."/>
            <person name="Lieberman T.D."/>
            <person name="Swanson P.K."/>
            <person name="Smith M."/>
            <person name="Roesemann S."/>
            <person name="Alexander J.E."/>
            <person name="Rich S.A."/>
            <person name="Livny J."/>
            <person name="Vlamakis H."/>
            <person name="Clish C."/>
            <person name="Bullock K."/>
            <person name="Deik A."/>
            <person name="Scott J."/>
            <person name="Pierce K.A."/>
            <person name="Xavier R.J."/>
            <person name="Alm E.J."/>
        </authorList>
    </citation>
    <scope>NUCLEOTIDE SEQUENCE [LARGE SCALE GENOMIC DNA]</scope>
    <source>
        <strain evidence="1 2">BIOML-A41</strain>
    </source>
</reference>
<name>A0A6I2MRI3_PARDI</name>
<protein>
    <submittedName>
        <fullName evidence="1">Uncharacterized protein</fullName>
    </submittedName>
</protein>
<proteinExistence type="predicted"/>